<dbReference type="SUPFAM" id="SSF56235">
    <property type="entry name" value="N-terminal nucleophile aminohydrolases (Ntn hydrolases)"/>
    <property type="match status" value="1"/>
</dbReference>
<protein>
    <recommendedName>
        <fullName evidence="3">asparagine synthase (glutamine-hydrolyzing)</fullName>
        <ecNumber evidence="3">6.3.5.4</ecNumber>
    </recommendedName>
</protein>
<dbReference type="CDD" id="cd01991">
    <property type="entry name" value="Asn_synthase_B_C"/>
    <property type="match status" value="1"/>
</dbReference>
<comment type="pathway">
    <text evidence="1">Amino-acid biosynthesis; L-asparagine biosynthesis; L-asparagine from L-aspartate (L-Gln route): step 1/1.</text>
</comment>
<dbReference type="InterPro" id="IPR051786">
    <property type="entry name" value="ASN_synthetase/amidase"/>
</dbReference>
<dbReference type="Gene3D" id="3.60.20.10">
    <property type="entry name" value="Glutamine Phosphoribosylpyrophosphate, subunit 1, domain 1"/>
    <property type="match status" value="1"/>
</dbReference>
<accession>A0A941GQY6</accession>
<evidence type="ECO:0000256" key="2">
    <source>
        <dbReference type="ARBA" id="ARBA00005752"/>
    </source>
</evidence>
<comment type="catalytic activity">
    <reaction evidence="5">
        <text>L-aspartate + L-glutamine + ATP + H2O = L-asparagine + L-glutamate + AMP + diphosphate + H(+)</text>
        <dbReference type="Rhea" id="RHEA:12228"/>
        <dbReference type="ChEBI" id="CHEBI:15377"/>
        <dbReference type="ChEBI" id="CHEBI:15378"/>
        <dbReference type="ChEBI" id="CHEBI:29985"/>
        <dbReference type="ChEBI" id="CHEBI:29991"/>
        <dbReference type="ChEBI" id="CHEBI:30616"/>
        <dbReference type="ChEBI" id="CHEBI:33019"/>
        <dbReference type="ChEBI" id="CHEBI:58048"/>
        <dbReference type="ChEBI" id="CHEBI:58359"/>
        <dbReference type="ChEBI" id="CHEBI:456215"/>
        <dbReference type="EC" id="6.3.5.4"/>
    </reaction>
</comment>
<evidence type="ECO:0000256" key="5">
    <source>
        <dbReference type="ARBA" id="ARBA00048741"/>
    </source>
</evidence>
<evidence type="ECO:0000256" key="3">
    <source>
        <dbReference type="ARBA" id="ARBA00012737"/>
    </source>
</evidence>
<dbReference type="PANTHER" id="PTHR43284:SF1">
    <property type="entry name" value="ASPARAGINE SYNTHETASE"/>
    <property type="match status" value="1"/>
</dbReference>
<dbReference type="GO" id="GO:0004066">
    <property type="term" value="F:asparagine synthase (glutamine-hydrolyzing) activity"/>
    <property type="evidence" value="ECO:0007669"/>
    <property type="project" value="UniProtKB-EC"/>
</dbReference>
<evidence type="ECO:0000256" key="6">
    <source>
        <dbReference type="PIRSR" id="PIRSR001589-3"/>
    </source>
</evidence>
<dbReference type="EC" id="6.3.5.4" evidence="3"/>
<dbReference type="GO" id="GO:0006529">
    <property type="term" value="P:asparagine biosynthetic process"/>
    <property type="evidence" value="ECO:0007669"/>
    <property type="project" value="UniProtKB-KW"/>
</dbReference>
<feature type="domain" description="Asparagine synthetase" evidence="7">
    <location>
        <begin position="151"/>
        <end position="497"/>
    </location>
</feature>
<dbReference type="InterPro" id="IPR001962">
    <property type="entry name" value="Asn_synthase"/>
</dbReference>
<feature type="site" description="Important for beta-aspartyl-AMP intermediate formation" evidence="6">
    <location>
        <position position="273"/>
    </location>
</feature>
<dbReference type="InterPro" id="IPR014729">
    <property type="entry name" value="Rossmann-like_a/b/a_fold"/>
</dbReference>
<proteinExistence type="inferred from homology"/>
<dbReference type="SUPFAM" id="SSF52402">
    <property type="entry name" value="Adenine nucleotide alpha hydrolases-like"/>
    <property type="match status" value="1"/>
</dbReference>
<keyword evidence="4" id="KW-0061">Asparagine biosynthesis</keyword>
<name>A0A941GQY6_9CHRO</name>
<dbReference type="Proteomes" id="UP000767446">
    <property type="component" value="Unassembled WGS sequence"/>
</dbReference>
<gene>
    <name evidence="8" type="ORF">DSM107014_08435</name>
</gene>
<dbReference type="GO" id="GO:0005829">
    <property type="term" value="C:cytosol"/>
    <property type="evidence" value="ECO:0007669"/>
    <property type="project" value="TreeGrafter"/>
</dbReference>
<evidence type="ECO:0000259" key="7">
    <source>
        <dbReference type="Pfam" id="PF00733"/>
    </source>
</evidence>
<dbReference type="EMBL" id="JADQBC010000048">
    <property type="protein sequence ID" value="MBR8827915.1"/>
    <property type="molecule type" value="Genomic_DNA"/>
</dbReference>
<evidence type="ECO:0000256" key="1">
    <source>
        <dbReference type="ARBA" id="ARBA00005187"/>
    </source>
</evidence>
<keyword evidence="4" id="KW-0028">Amino-acid biosynthesis</keyword>
<comment type="similarity">
    <text evidence="2">Belongs to the asparagine synthetase family.</text>
</comment>
<dbReference type="InterPro" id="IPR006426">
    <property type="entry name" value="Asn_synth_AEB"/>
</dbReference>
<dbReference type="Gene3D" id="3.40.50.620">
    <property type="entry name" value="HUPs"/>
    <property type="match status" value="1"/>
</dbReference>
<dbReference type="AlphaFoldDB" id="A0A941GQY6"/>
<evidence type="ECO:0000256" key="4">
    <source>
        <dbReference type="ARBA" id="ARBA00022888"/>
    </source>
</evidence>
<dbReference type="PANTHER" id="PTHR43284">
    <property type="entry name" value="ASPARAGINE SYNTHETASE (GLUTAMINE-HYDROLYZING)"/>
    <property type="match status" value="1"/>
</dbReference>
<evidence type="ECO:0000313" key="9">
    <source>
        <dbReference type="Proteomes" id="UP000767446"/>
    </source>
</evidence>
<reference evidence="8" key="1">
    <citation type="submission" date="2021-02" db="EMBL/GenBank/DDBJ databases">
        <title>Metagenome analyses of Stigonema ocellatum DSM 106950, Chlorogloea purpurea SAG 13.99 and Gomphosphaeria aponina DSM 107014.</title>
        <authorList>
            <person name="Marter P."/>
            <person name="Huang S."/>
        </authorList>
    </citation>
    <scope>NUCLEOTIDE SEQUENCE</scope>
    <source>
        <strain evidence="8">JP213</strain>
    </source>
</reference>
<sequence>MLLDKLTISGNYHRLISENNTGLIVSISAGGTSSLDAWVEVQHDCLILAREPFGKFPLYWLQLPKVVWFASHFQLLLPLITPIVNTSALYGYSCFSYVPTPLTPVEGIYSVAAGTKQIFRGGESSSEVFYQWQTLPQISINEDEAITQLPGLLKNSIERQVADLPDEPVGVLLSGGLDSSIVAALLVQAGVKVRAYTLDFGAFGMPEYPYAAQVATHLHIPLIKVAATPRKIKAALVATVKALGLPFGDGVTVPLYLLCQAASEETRIIFNGEGGDQLFAGWTNKPIIAASVYNSEHPGGTADFTEQYLRTFRRLYGYESRVFQFGVGFDQPRTWIENALDSSFSHNLMDRLRRATLMLKGAQNIHPRATNLAFAHGLWVRSPFCDLPLAEWTFRLPGDLLLRGACEKYILKRAVESWLPPDIVWREKRGMGVPLTEWCLGELWSMVGSWLNPGILLEEGRFLPQLPLQVILGKLGGQIRGRRVGEILWLLIMWQVWRTHVLGEKPTRRSLNNPFYLPYWFWKFGH</sequence>
<dbReference type="InterPro" id="IPR029055">
    <property type="entry name" value="Ntn_hydrolases_N"/>
</dbReference>
<dbReference type="Pfam" id="PF00733">
    <property type="entry name" value="Asn_synthase"/>
    <property type="match status" value="1"/>
</dbReference>
<comment type="caution">
    <text evidence="8">The sequence shown here is derived from an EMBL/GenBank/DDBJ whole genome shotgun (WGS) entry which is preliminary data.</text>
</comment>
<organism evidence="8 9">
    <name type="scientific">Gomphosphaeria aponina SAG 52.96 = DSM 107014</name>
    <dbReference type="NCBI Taxonomy" id="1521640"/>
    <lineage>
        <taxon>Bacteria</taxon>
        <taxon>Bacillati</taxon>
        <taxon>Cyanobacteriota</taxon>
        <taxon>Cyanophyceae</taxon>
        <taxon>Oscillatoriophycideae</taxon>
        <taxon>Chroococcales</taxon>
        <taxon>Gomphosphaeriaceae</taxon>
        <taxon>Gomphosphaeria</taxon>
    </lineage>
</organism>
<evidence type="ECO:0000313" key="8">
    <source>
        <dbReference type="EMBL" id="MBR8827915.1"/>
    </source>
</evidence>
<dbReference type="PIRSF" id="PIRSF001589">
    <property type="entry name" value="Asn_synthetase_glu-h"/>
    <property type="match status" value="1"/>
</dbReference>